<accession>A0ABY8UQE9</accession>
<dbReference type="InterPro" id="IPR040521">
    <property type="entry name" value="KDZ"/>
</dbReference>
<gene>
    <name evidence="1" type="ORF">OEZ85_000367</name>
</gene>
<dbReference type="Pfam" id="PF18758">
    <property type="entry name" value="KDZ"/>
    <property type="match status" value="1"/>
</dbReference>
<dbReference type="EMBL" id="CP126223">
    <property type="protein sequence ID" value="WIA23666.1"/>
    <property type="molecule type" value="Genomic_DNA"/>
</dbReference>
<evidence type="ECO:0000313" key="1">
    <source>
        <dbReference type="EMBL" id="WIA23666.1"/>
    </source>
</evidence>
<dbReference type="PANTHER" id="PTHR33104:SF2">
    <property type="entry name" value="CXC3 LIKE CYSTEINE CLUSTER DOMAIN-CONTAINING PROTEIN"/>
    <property type="match status" value="1"/>
</dbReference>
<keyword evidence="2" id="KW-1185">Reference proteome</keyword>
<evidence type="ECO:0000313" key="2">
    <source>
        <dbReference type="Proteomes" id="UP001244341"/>
    </source>
</evidence>
<organism evidence="1 2">
    <name type="scientific">Tetradesmus obliquus</name>
    <name type="common">Green alga</name>
    <name type="synonym">Acutodesmus obliquus</name>
    <dbReference type="NCBI Taxonomy" id="3088"/>
    <lineage>
        <taxon>Eukaryota</taxon>
        <taxon>Viridiplantae</taxon>
        <taxon>Chlorophyta</taxon>
        <taxon>core chlorophytes</taxon>
        <taxon>Chlorophyceae</taxon>
        <taxon>CS clade</taxon>
        <taxon>Sphaeropleales</taxon>
        <taxon>Scenedesmaceae</taxon>
        <taxon>Tetradesmus</taxon>
    </lineage>
</organism>
<protein>
    <submittedName>
        <fullName evidence="1">Uncharacterized protein</fullName>
    </submittedName>
</protein>
<reference evidence="1 2" key="1">
    <citation type="submission" date="2023-05" db="EMBL/GenBank/DDBJ databases">
        <title>A 100% complete, gapless, phased diploid assembly of the Scenedesmus obliquus UTEX 3031 genome.</title>
        <authorList>
            <person name="Biondi T.C."/>
            <person name="Hanschen E.R."/>
            <person name="Kwon T."/>
            <person name="Eng W."/>
            <person name="Kruse C.P.S."/>
            <person name="Koehler S.I."/>
            <person name="Kunde Y."/>
            <person name="Gleasner C.D."/>
            <person name="You Mak K.T."/>
            <person name="Polle J."/>
            <person name="Hovde B.T."/>
            <person name="Starkenburg S.R."/>
        </authorList>
    </citation>
    <scope>NUCLEOTIDE SEQUENCE [LARGE SCALE GENOMIC DNA]</scope>
    <source>
        <strain evidence="1 2">DOE0152z</strain>
    </source>
</reference>
<proteinExistence type="predicted"/>
<dbReference type="Proteomes" id="UP001244341">
    <property type="component" value="Chromosome 16b"/>
</dbReference>
<dbReference type="PANTHER" id="PTHR33104">
    <property type="entry name" value="SI:DKEY-29D5.2"/>
    <property type="match status" value="1"/>
</dbReference>
<name>A0ABY8UQE9_TETOB</name>
<sequence>MDIDGSQQYASAFKFPGNLFGARRPSPSAADKNEAKNDSWLEFGRGARQQFLEAVPDQMQLDASLDNYLQQQLQNQADAAACPSCSCSSSAGNAAGSGLQQLYTREVAVVASSAFVSIQVPRFKCNRCSGKPFNLDPFKADFLENPLRRYQPQRAPLVIHSTSIDGLMRVGHLRNAGTATSHSNPAQFRMVPQPFSDAFGTFAAPTSRKSSGACHSFNADKAAGRESKTYDINGIVYAFCRHGFILAAVNMPVGERWAYAICLLHILMCVHNVWPFMNLYDINCRWGRHFRQFVENTSGWHPALQAWALAMALPLPPFHIKMHSADCAERNSMKTVDGAGRGSGEMHEVCNRYLGQSGQPLQYAAKPIRELWLEALMLAW</sequence>